<organism evidence="3 4">
    <name type="scientific">Psittacicella gerlachiana</name>
    <dbReference type="NCBI Taxonomy" id="2028574"/>
    <lineage>
        <taxon>Bacteria</taxon>
        <taxon>Pseudomonadati</taxon>
        <taxon>Pseudomonadota</taxon>
        <taxon>Gammaproteobacteria</taxon>
        <taxon>Pasteurellales</taxon>
        <taxon>Psittacicellaceae</taxon>
        <taxon>Psittacicella</taxon>
    </lineage>
</organism>
<dbReference type="Proteomes" id="UP000265964">
    <property type="component" value="Unassembled WGS sequence"/>
</dbReference>
<keyword evidence="1" id="KW-0963">Cytoplasm</keyword>
<evidence type="ECO:0000313" key="4">
    <source>
        <dbReference type="Proteomes" id="UP000265964"/>
    </source>
</evidence>
<dbReference type="Pfam" id="PF04445">
    <property type="entry name" value="SAM_MT"/>
    <property type="match status" value="1"/>
</dbReference>
<dbReference type="Gene3D" id="3.40.50.150">
    <property type="entry name" value="Vaccinia Virus protein VP39"/>
    <property type="match status" value="1"/>
</dbReference>
<evidence type="ECO:0000256" key="2">
    <source>
        <dbReference type="SAM" id="MobiDB-lite"/>
    </source>
</evidence>
<dbReference type="PANTHER" id="PTHR36112:SF1">
    <property type="entry name" value="RIBOSOMAL RNA SMALL SUBUNIT METHYLTRANSFERASE J"/>
    <property type="match status" value="1"/>
</dbReference>
<comment type="caution">
    <text evidence="3">The sequence shown here is derived from an EMBL/GenBank/DDBJ whole genome shotgun (WGS) entry which is preliminary data.</text>
</comment>
<comment type="catalytic activity">
    <reaction evidence="1">
        <text>guanosine(1516) in 16S rRNA + S-adenosyl-L-methionine = N(2)-methylguanosine(1516) in 16S rRNA + S-adenosyl-L-homocysteine + H(+)</text>
        <dbReference type="Rhea" id="RHEA:43220"/>
        <dbReference type="Rhea" id="RHEA-COMP:10412"/>
        <dbReference type="Rhea" id="RHEA-COMP:10413"/>
        <dbReference type="ChEBI" id="CHEBI:15378"/>
        <dbReference type="ChEBI" id="CHEBI:57856"/>
        <dbReference type="ChEBI" id="CHEBI:59789"/>
        <dbReference type="ChEBI" id="CHEBI:74269"/>
        <dbReference type="ChEBI" id="CHEBI:74481"/>
        <dbReference type="EC" id="2.1.1.242"/>
    </reaction>
</comment>
<keyword evidence="1" id="KW-0949">S-adenosyl-L-methionine</keyword>
<feature type="region of interest" description="Disordered" evidence="2">
    <location>
        <begin position="481"/>
        <end position="501"/>
    </location>
</feature>
<comment type="caution">
    <text evidence="1">Lacks conserved residue(s) required for the propagation of feature annotation.</text>
</comment>
<keyword evidence="1" id="KW-0698">rRNA processing</keyword>
<dbReference type="GO" id="GO:0005737">
    <property type="term" value="C:cytoplasm"/>
    <property type="evidence" value="ECO:0007669"/>
    <property type="project" value="UniProtKB-SubCell"/>
</dbReference>
<comment type="similarity">
    <text evidence="1">Belongs to the methyltransferase superfamily. RsmJ family.</text>
</comment>
<gene>
    <name evidence="1" type="primary">rsmJ</name>
    <name evidence="3" type="ORF">CKF59_05585</name>
</gene>
<dbReference type="InterPro" id="IPR007536">
    <property type="entry name" value="16SrRNA_methylTrfase_J"/>
</dbReference>
<comment type="function">
    <text evidence="1">Specifically methylates the guanosine in position 1516 of 16S rRNA.</text>
</comment>
<dbReference type="InterPro" id="IPR029063">
    <property type="entry name" value="SAM-dependent_MTases_sf"/>
</dbReference>
<dbReference type="OrthoDB" id="3191794at2"/>
<keyword evidence="4" id="KW-1185">Reference proteome</keyword>
<keyword evidence="1" id="KW-0808">Transferase</keyword>
<reference evidence="3 4" key="1">
    <citation type="submission" date="2017-08" db="EMBL/GenBank/DDBJ databases">
        <title>Reclassification of Bisgaard taxon 37 and 44.</title>
        <authorList>
            <person name="Christensen H."/>
        </authorList>
    </citation>
    <scope>NUCLEOTIDE SEQUENCE [LARGE SCALE GENOMIC DNA]</scope>
    <source>
        <strain evidence="3 4">EEAB3T1</strain>
    </source>
</reference>
<dbReference type="AlphaFoldDB" id="A0A3A1YDU7"/>
<dbReference type="PANTHER" id="PTHR36112">
    <property type="entry name" value="RIBOSOMAL RNA SMALL SUBUNIT METHYLTRANSFERASE J"/>
    <property type="match status" value="1"/>
</dbReference>
<evidence type="ECO:0000313" key="3">
    <source>
        <dbReference type="EMBL" id="RIY34354.1"/>
    </source>
</evidence>
<feature type="compositionally biased region" description="Basic and acidic residues" evidence="2">
    <location>
        <begin position="481"/>
        <end position="493"/>
    </location>
</feature>
<feature type="binding site" evidence="1">
    <location>
        <position position="271"/>
    </location>
    <ligand>
        <name>S-adenosyl-L-methionine</name>
        <dbReference type="ChEBI" id="CHEBI:59789"/>
    </ligand>
</feature>
<dbReference type="EC" id="2.1.1.242" evidence="1"/>
<feature type="binding site" evidence="1">
    <location>
        <begin position="217"/>
        <end position="218"/>
    </location>
    <ligand>
        <name>S-adenosyl-L-methionine</name>
        <dbReference type="ChEBI" id="CHEBI:59789"/>
    </ligand>
</feature>
<sequence>MYLENPVLLGTNTLTLDLSFFIPSLQLEGETTKSEFFKVIKQIDKTKHFANLYELYKFSFTEFKKYEQRLENFVKSKGLAQANVFPEPTTFEFNLFNFIDIFNYAVKSEIEPAFSKVKHDHESTLALVYFQGNLAIAYKNKKGELTTTKNPVFVDFLNGEVAKRAENINNLRSEIVVRATLSKRLPVTQQYILDATAGFGQDSFLLVSAGASVLMFERNPVIGILLADGLRRLQEGYAHPVPLNLRFPVSITSKAGKSICKDLNFTSVYLDPMYPHKNSTAKVNKNMQTIQEIVGLDADTNELFNSARSLKAARIVVKRPKNAPFLGEVETLDAVKSPSHRFDLYYLGKDNLFVKNTLNGYVGKDLLESLNNLRVIPEQNNVTYENLINCRKFVNYVNLQQESFFAEKGKYHSVVCAYSRLLHTDTLVARAIDFDTYKQYRDRMISDLNFEVPGDSEYRLKTFLYCPELAEKASLALAELNKEKSKSKKDNSKKSKAKNKK</sequence>
<proteinExistence type="inferred from homology"/>
<keyword evidence="1" id="KW-0489">Methyltransferase</keyword>
<dbReference type="HAMAP" id="MF_01523">
    <property type="entry name" value="16SrRNA_methyltr_J"/>
    <property type="match status" value="1"/>
</dbReference>
<dbReference type="GO" id="GO:0008990">
    <property type="term" value="F:rRNA (guanine-N2-)-methyltransferase activity"/>
    <property type="evidence" value="ECO:0007669"/>
    <property type="project" value="UniProtKB-UniRule"/>
</dbReference>
<evidence type="ECO:0000256" key="1">
    <source>
        <dbReference type="HAMAP-Rule" id="MF_01523"/>
    </source>
</evidence>
<protein>
    <recommendedName>
        <fullName evidence="1">Ribosomal RNA small subunit methyltransferase J</fullName>
        <ecNumber evidence="1">2.1.1.242</ecNumber>
    </recommendedName>
    <alternativeName>
        <fullName evidence="1">16S rRNA m2G1516 methyltransferase</fullName>
    </alternativeName>
    <alternativeName>
        <fullName evidence="1">rRNA (guanine-N(2)-)-methyltransferase</fullName>
    </alternativeName>
</protein>
<accession>A0A3A1YDU7</accession>
<comment type="subcellular location">
    <subcellularLocation>
        <location evidence="1">Cytoplasm</location>
    </subcellularLocation>
</comment>
<dbReference type="SUPFAM" id="SSF53335">
    <property type="entry name" value="S-adenosyl-L-methionine-dependent methyltransferases"/>
    <property type="match status" value="1"/>
</dbReference>
<dbReference type="EMBL" id="NRJF01000166">
    <property type="protein sequence ID" value="RIY34354.1"/>
    <property type="molecule type" value="Genomic_DNA"/>
</dbReference>
<name>A0A3A1YDU7_9GAMM</name>